<sequence length="100" mass="11520">MKQKVITAATRKILFLPHAIKQMSRADRMITTEEVRETVLSGEIIEEYPGDRRGESCLIMYARQDRAIHVVCAPKNEYLAIITAYSPSQNQWLSNLKVRK</sequence>
<name>A0A450W2A9_9GAMM</name>
<dbReference type="AlphaFoldDB" id="A0A450W2A9"/>
<accession>A0A450W2A9</accession>
<reference evidence="1" key="1">
    <citation type="submission" date="2019-02" db="EMBL/GenBank/DDBJ databases">
        <authorList>
            <person name="Gruber-Vodicka R. H."/>
            <person name="Seah K. B. B."/>
        </authorList>
    </citation>
    <scope>NUCLEOTIDE SEQUENCE</scope>
    <source>
        <strain evidence="1">BECK_S313</strain>
    </source>
</reference>
<protein>
    <recommendedName>
        <fullName evidence="2">DUF4258 domain-containing protein</fullName>
    </recommendedName>
</protein>
<evidence type="ECO:0008006" key="2">
    <source>
        <dbReference type="Google" id="ProtNLM"/>
    </source>
</evidence>
<evidence type="ECO:0000313" key="1">
    <source>
        <dbReference type="EMBL" id="VFK11159.1"/>
    </source>
</evidence>
<dbReference type="Pfam" id="PF14076">
    <property type="entry name" value="DUF4258"/>
    <property type="match status" value="1"/>
</dbReference>
<gene>
    <name evidence="1" type="ORF">BECKLPF1236B_GA0070989_102018</name>
</gene>
<dbReference type="EMBL" id="CAADFK010000020">
    <property type="protein sequence ID" value="VFK11159.1"/>
    <property type="molecule type" value="Genomic_DNA"/>
</dbReference>
<dbReference type="InterPro" id="IPR025354">
    <property type="entry name" value="DUF4258"/>
</dbReference>
<proteinExistence type="predicted"/>
<organism evidence="1">
    <name type="scientific">Candidatus Kentrum sp. LPFa</name>
    <dbReference type="NCBI Taxonomy" id="2126335"/>
    <lineage>
        <taxon>Bacteria</taxon>
        <taxon>Pseudomonadati</taxon>
        <taxon>Pseudomonadota</taxon>
        <taxon>Gammaproteobacteria</taxon>
        <taxon>Candidatus Kentrum</taxon>
    </lineage>
</organism>